<reference evidence="2 3" key="1">
    <citation type="submission" date="2020-05" db="EMBL/GenBank/DDBJ databases">
        <title>Identification and distribution of gene clusters putatively required for synthesis of sphingolipid metabolism inhibitors in phylogenetically diverse species of the filamentous fungus Fusarium.</title>
        <authorList>
            <person name="Kim H.-S."/>
            <person name="Busman M."/>
            <person name="Brown D.W."/>
            <person name="Divon H."/>
            <person name="Uhlig S."/>
            <person name="Proctor R.H."/>
        </authorList>
    </citation>
    <scope>NUCLEOTIDE SEQUENCE [LARGE SCALE GENOMIC DNA]</scope>
    <source>
        <strain evidence="2 3">NRRL 26131</strain>
    </source>
</reference>
<feature type="compositionally biased region" description="Low complexity" evidence="1">
    <location>
        <begin position="408"/>
        <end position="423"/>
    </location>
</feature>
<evidence type="ECO:0008006" key="4">
    <source>
        <dbReference type="Google" id="ProtNLM"/>
    </source>
</evidence>
<dbReference type="Proteomes" id="UP000532311">
    <property type="component" value="Unassembled WGS sequence"/>
</dbReference>
<organism evidence="2 3">
    <name type="scientific">Fusarium globosum</name>
    <dbReference type="NCBI Taxonomy" id="78864"/>
    <lineage>
        <taxon>Eukaryota</taxon>
        <taxon>Fungi</taxon>
        <taxon>Dikarya</taxon>
        <taxon>Ascomycota</taxon>
        <taxon>Pezizomycotina</taxon>
        <taxon>Sordariomycetes</taxon>
        <taxon>Hypocreomycetidae</taxon>
        <taxon>Hypocreales</taxon>
        <taxon>Nectriaceae</taxon>
        <taxon>Fusarium</taxon>
        <taxon>Fusarium fujikuroi species complex</taxon>
    </lineage>
</organism>
<comment type="caution">
    <text evidence="2">The sequence shown here is derived from an EMBL/GenBank/DDBJ whole genome shotgun (WGS) entry which is preliminary data.</text>
</comment>
<dbReference type="AlphaFoldDB" id="A0A8H5Y701"/>
<proteinExistence type="predicted"/>
<feature type="compositionally biased region" description="Polar residues" evidence="1">
    <location>
        <begin position="304"/>
        <end position="329"/>
    </location>
</feature>
<gene>
    <name evidence="2" type="ORF">FGLOB1_7086</name>
</gene>
<evidence type="ECO:0000313" key="2">
    <source>
        <dbReference type="EMBL" id="KAF5707135.1"/>
    </source>
</evidence>
<feature type="region of interest" description="Disordered" evidence="1">
    <location>
        <begin position="401"/>
        <end position="432"/>
    </location>
</feature>
<evidence type="ECO:0000256" key="1">
    <source>
        <dbReference type="SAM" id="MobiDB-lite"/>
    </source>
</evidence>
<feature type="region of interest" description="Disordered" evidence="1">
    <location>
        <begin position="156"/>
        <end position="227"/>
    </location>
</feature>
<protein>
    <recommendedName>
        <fullName evidence="4">SH3 domain-containing protein</fullName>
    </recommendedName>
</protein>
<evidence type="ECO:0000313" key="3">
    <source>
        <dbReference type="Proteomes" id="UP000532311"/>
    </source>
</evidence>
<feature type="compositionally biased region" description="Polar residues" evidence="1">
    <location>
        <begin position="343"/>
        <end position="370"/>
    </location>
</feature>
<keyword evidence="3" id="KW-1185">Reference proteome</keyword>
<dbReference type="EMBL" id="JAAQPF010000305">
    <property type="protein sequence ID" value="KAF5707135.1"/>
    <property type="molecule type" value="Genomic_DNA"/>
</dbReference>
<feature type="compositionally biased region" description="Polar residues" evidence="1">
    <location>
        <begin position="183"/>
        <end position="210"/>
    </location>
</feature>
<accession>A0A8H5Y701</accession>
<feature type="region of interest" description="Disordered" evidence="1">
    <location>
        <begin position="304"/>
        <end position="370"/>
    </location>
</feature>
<sequence length="807" mass="89313">MATPSDHVLLRPFNDVTKWARFALSQVNGHSSDHGYQQTSLHHSSQSLLREGERALRRLLPLLAVSSPQLTEFLRHLTLRNGKDEYDQHPKVADADRRVEDVVCQVRSIDILLYDFEDFIEPQTFDKAKFDELQTATKELAITLVEEITRFTTKSALESSPAPSKFPPLPPLPQFTSPPDVARSSSQMSMRPPTNTARSGSSLGQHQQRPSLIGGSEQRDRSHSGGHALRTVDYSTSRSPIIPSGLASPVSLPLTSKYAIPEQEAQTYRYVQAHRRQDSDSDAILNSLQGLDIGAITPPSSVALSPKSTGYQNAVNQDTRGSFGYNQQDTPPPSVTTEPVSQHDWSTPIDQQSAAVPRPSSVTASQYTSPKVTEYRNSGSYIPSAAPPEHSQLFIVTQGSAPSIRSDGSGTSGSKAVSTSSSSIRKDSTSMKSIQSLPTYEIGSDSSLALLGGLCKGARAFTSGGPGQAIKRVGGGSDGATRPREYSQETLFGQMLDNPTETFTEPTAQCLHCEYKTPYSQLRQDMDQDPLASQQTRGILHRPRFLFKSHIAVRNVNSVYFGCLFCDKAKSTLQEDDATVFQSIDLLFRHISRHSHPLPHVPGVEVVYEHSDINSRGRQDCDLYIPNSTMTTLHGVTRTNESNRLPSLPVARAVKDHIRRTNEKPQARPDATSEILQFFSGARIVGVEFPEKWDGKWCQGWHDGVFGTFPSKLISLDMPRHVKIASLPNTPRTGVVRWKFEKQRQPGWLALKKGDIIYNLACESSIISNLTKIDTYTIYRGGSTCVVLEWFKCQERVWNISEVSYLN</sequence>
<feature type="compositionally biased region" description="Pro residues" evidence="1">
    <location>
        <begin position="164"/>
        <end position="173"/>
    </location>
</feature>
<name>A0A8H5Y701_9HYPO</name>